<dbReference type="RefSeq" id="WP_108827266.1">
    <property type="nucleotide sequence ID" value="NZ_OMOR01000001.1"/>
</dbReference>
<dbReference type="PANTHER" id="PTHR34308:SF1">
    <property type="entry name" value="COBALAMIN BIOSYNTHESIS PROTEIN CBIB"/>
    <property type="match status" value="1"/>
</dbReference>
<dbReference type="AlphaFoldDB" id="A0A2R8BA96"/>
<dbReference type="InterPro" id="IPR004485">
    <property type="entry name" value="Cobalamin_biosynth_CobD/CbiB"/>
</dbReference>
<dbReference type="GO" id="GO:0048472">
    <property type="term" value="F:threonine-phosphate decarboxylase activity"/>
    <property type="evidence" value="ECO:0007669"/>
    <property type="project" value="InterPro"/>
</dbReference>
<dbReference type="EMBL" id="OMOR01000001">
    <property type="protein sequence ID" value="SPH19992.1"/>
    <property type="molecule type" value="Genomic_DNA"/>
</dbReference>
<evidence type="ECO:0000313" key="11">
    <source>
        <dbReference type="Proteomes" id="UP000244880"/>
    </source>
</evidence>
<dbReference type="PANTHER" id="PTHR34308">
    <property type="entry name" value="COBALAMIN BIOSYNTHESIS PROTEIN CBIB"/>
    <property type="match status" value="1"/>
</dbReference>
<sequence length="302" mass="32106">MSTAIALSLALILDAIAGEPKWLWSRLPHPAVLMGRVIGWCDQKFNTQAPSRTTGILMIAALVFVAGCIGVLLSYLGSVVGILIAAILIAQRSLVDHVARVASGLRMSLPEGRRQVAMIVGRDTRDMDASAIARGAIESGAENLSDGVIAPAFWFLVAGLPGLLIYKIVNTADSMIGYLTPRHAAFGYGAAKLDDLLNLVPARLTALLIAFAGGVLRDWKAISQEAGQHRSPNAGWPEAAMARAINVALSGPRAYEGEMRDFPWVNGQANHTIGATQIDAACTMLWKAWGKALVLCVIIALF</sequence>
<dbReference type="UniPathway" id="UPA00148"/>
<evidence type="ECO:0000256" key="4">
    <source>
        <dbReference type="ARBA" id="ARBA00022475"/>
    </source>
</evidence>
<dbReference type="GO" id="GO:0009236">
    <property type="term" value="P:cobalamin biosynthetic process"/>
    <property type="evidence" value="ECO:0007669"/>
    <property type="project" value="UniProtKB-UniRule"/>
</dbReference>
<keyword evidence="8 9" id="KW-0472">Membrane</keyword>
<keyword evidence="5 9" id="KW-0169">Cobalamin biosynthesis</keyword>
<feature type="transmembrane region" description="Helical" evidence="9">
    <location>
        <begin position="148"/>
        <end position="169"/>
    </location>
</feature>
<evidence type="ECO:0000256" key="6">
    <source>
        <dbReference type="ARBA" id="ARBA00022692"/>
    </source>
</evidence>
<proteinExistence type="inferred from homology"/>
<dbReference type="Pfam" id="PF03186">
    <property type="entry name" value="CobD_Cbib"/>
    <property type="match status" value="1"/>
</dbReference>
<comment type="pathway">
    <text evidence="2 9">Cofactor biosynthesis; adenosylcobalamin biosynthesis.</text>
</comment>
<evidence type="ECO:0000256" key="1">
    <source>
        <dbReference type="ARBA" id="ARBA00004651"/>
    </source>
</evidence>
<organism evidence="10 11">
    <name type="scientific">Ascidiaceihabitans donghaensis</name>
    <dbReference type="NCBI Taxonomy" id="1510460"/>
    <lineage>
        <taxon>Bacteria</taxon>
        <taxon>Pseudomonadati</taxon>
        <taxon>Pseudomonadota</taxon>
        <taxon>Alphaproteobacteria</taxon>
        <taxon>Rhodobacterales</taxon>
        <taxon>Paracoccaceae</taxon>
        <taxon>Ascidiaceihabitans</taxon>
    </lineage>
</organism>
<comment type="caution">
    <text evidence="9">Lacks conserved residue(s) required for the propagation of feature annotation.</text>
</comment>
<dbReference type="GO" id="GO:0015420">
    <property type="term" value="F:ABC-type vitamin B12 transporter activity"/>
    <property type="evidence" value="ECO:0007669"/>
    <property type="project" value="UniProtKB-UniRule"/>
</dbReference>
<evidence type="ECO:0000256" key="9">
    <source>
        <dbReference type="HAMAP-Rule" id="MF_00024"/>
    </source>
</evidence>
<dbReference type="Proteomes" id="UP000244880">
    <property type="component" value="Unassembled WGS sequence"/>
</dbReference>
<keyword evidence="6 9" id="KW-0812">Transmembrane</keyword>
<comment type="similarity">
    <text evidence="3 9">Belongs to the CobD/CbiB family.</text>
</comment>
<gene>
    <name evidence="9 10" type="primary">cobD</name>
    <name evidence="10" type="ORF">ASD8599_00732</name>
</gene>
<evidence type="ECO:0000313" key="10">
    <source>
        <dbReference type="EMBL" id="SPH19992.1"/>
    </source>
</evidence>
<name>A0A2R8BA96_9RHOB</name>
<evidence type="ECO:0000256" key="5">
    <source>
        <dbReference type="ARBA" id="ARBA00022573"/>
    </source>
</evidence>
<accession>A0A2R8BA96</accession>
<evidence type="ECO:0000256" key="8">
    <source>
        <dbReference type="ARBA" id="ARBA00023136"/>
    </source>
</evidence>
<keyword evidence="4 9" id="KW-1003">Cell membrane</keyword>
<evidence type="ECO:0000256" key="2">
    <source>
        <dbReference type="ARBA" id="ARBA00004953"/>
    </source>
</evidence>
<feature type="transmembrane region" description="Helical" evidence="9">
    <location>
        <begin position="57"/>
        <end position="90"/>
    </location>
</feature>
<comment type="subcellular location">
    <subcellularLocation>
        <location evidence="1 9">Cell membrane</location>
        <topology evidence="1 9">Multi-pass membrane protein</topology>
    </subcellularLocation>
</comment>
<protein>
    <recommendedName>
        <fullName evidence="9">Cobalamin biosynthesis protein CobD</fullName>
    </recommendedName>
</protein>
<reference evidence="10 11" key="1">
    <citation type="submission" date="2018-03" db="EMBL/GenBank/DDBJ databases">
        <authorList>
            <person name="Keele B.F."/>
        </authorList>
    </citation>
    <scope>NUCLEOTIDE SEQUENCE [LARGE SCALE GENOMIC DNA]</scope>
    <source>
        <strain evidence="10 11">CECT 8599</strain>
    </source>
</reference>
<comment type="function">
    <text evidence="9">Converts cobyric acid to cobinamide by the addition of aminopropanol on the F carboxylic group.</text>
</comment>
<dbReference type="HAMAP" id="MF_00024">
    <property type="entry name" value="CobD_CbiB"/>
    <property type="match status" value="1"/>
</dbReference>
<keyword evidence="7 9" id="KW-1133">Transmembrane helix</keyword>
<dbReference type="NCBIfam" id="TIGR00380">
    <property type="entry name" value="cobal_cbiB"/>
    <property type="match status" value="1"/>
</dbReference>
<dbReference type="OrthoDB" id="9811967at2"/>
<evidence type="ECO:0000256" key="3">
    <source>
        <dbReference type="ARBA" id="ARBA00006263"/>
    </source>
</evidence>
<keyword evidence="11" id="KW-1185">Reference proteome</keyword>
<evidence type="ECO:0000256" key="7">
    <source>
        <dbReference type="ARBA" id="ARBA00022989"/>
    </source>
</evidence>
<dbReference type="GO" id="GO:0005886">
    <property type="term" value="C:plasma membrane"/>
    <property type="evidence" value="ECO:0007669"/>
    <property type="project" value="UniProtKB-SubCell"/>
</dbReference>